<dbReference type="EMBL" id="GBXM01051599">
    <property type="protein sequence ID" value="JAH56978.1"/>
    <property type="molecule type" value="Transcribed_RNA"/>
</dbReference>
<organism evidence="1">
    <name type="scientific">Anguilla anguilla</name>
    <name type="common">European freshwater eel</name>
    <name type="synonym">Muraena anguilla</name>
    <dbReference type="NCBI Taxonomy" id="7936"/>
    <lineage>
        <taxon>Eukaryota</taxon>
        <taxon>Metazoa</taxon>
        <taxon>Chordata</taxon>
        <taxon>Craniata</taxon>
        <taxon>Vertebrata</taxon>
        <taxon>Euteleostomi</taxon>
        <taxon>Actinopterygii</taxon>
        <taxon>Neopterygii</taxon>
        <taxon>Teleostei</taxon>
        <taxon>Anguilliformes</taxon>
        <taxon>Anguillidae</taxon>
        <taxon>Anguilla</taxon>
    </lineage>
</organism>
<protein>
    <submittedName>
        <fullName evidence="1">Uncharacterized protein</fullName>
    </submittedName>
</protein>
<accession>A0A0E9TW71</accession>
<reference evidence="1" key="2">
    <citation type="journal article" date="2015" name="Fish Shellfish Immunol.">
        <title>Early steps in the European eel (Anguilla anguilla)-Vibrio vulnificus interaction in the gills: Role of the RtxA13 toxin.</title>
        <authorList>
            <person name="Callol A."/>
            <person name="Pajuelo D."/>
            <person name="Ebbesson L."/>
            <person name="Teles M."/>
            <person name="MacKenzie S."/>
            <person name="Amaro C."/>
        </authorList>
    </citation>
    <scope>NUCLEOTIDE SEQUENCE</scope>
</reference>
<reference evidence="1" key="1">
    <citation type="submission" date="2014-11" db="EMBL/GenBank/DDBJ databases">
        <authorList>
            <person name="Amaro Gonzalez C."/>
        </authorList>
    </citation>
    <scope>NUCLEOTIDE SEQUENCE</scope>
</reference>
<dbReference type="EMBL" id="GBXM01053351">
    <property type="protein sequence ID" value="JAH55226.1"/>
    <property type="molecule type" value="Transcribed_RNA"/>
</dbReference>
<dbReference type="AlphaFoldDB" id="A0A0E9TW71"/>
<evidence type="ECO:0000313" key="1">
    <source>
        <dbReference type="EMBL" id="JAH56978.1"/>
    </source>
</evidence>
<proteinExistence type="predicted"/>
<sequence>MQKKVDLTGPHCKISDLDLLSRLARGFIGGAALKPVCFSVSQ</sequence>
<name>A0A0E9TW71_ANGAN</name>